<keyword evidence="1" id="KW-0805">Transcription regulation</keyword>
<keyword evidence="3" id="KW-0804">Transcription</keyword>
<dbReference type="GO" id="GO:0000976">
    <property type="term" value="F:transcription cis-regulatory region binding"/>
    <property type="evidence" value="ECO:0007669"/>
    <property type="project" value="TreeGrafter"/>
</dbReference>
<evidence type="ECO:0000313" key="9">
    <source>
        <dbReference type="Proteomes" id="UP000534677"/>
    </source>
</evidence>
<dbReference type="Gene3D" id="1.10.357.10">
    <property type="entry name" value="Tetracycline Repressor, domain 2"/>
    <property type="match status" value="1"/>
</dbReference>
<dbReference type="PANTHER" id="PTHR30055">
    <property type="entry name" value="HTH-TYPE TRANSCRIPTIONAL REGULATOR RUTR"/>
    <property type="match status" value="1"/>
</dbReference>
<evidence type="ECO:0000259" key="5">
    <source>
        <dbReference type="PROSITE" id="PS50977"/>
    </source>
</evidence>
<dbReference type="InterPro" id="IPR009057">
    <property type="entry name" value="Homeodomain-like_sf"/>
</dbReference>
<evidence type="ECO:0000313" key="8">
    <source>
        <dbReference type="Proteomes" id="UP000520513"/>
    </source>
</evidence>
<dbReference type="EMBL" id="JAAXCY010000010">
    <property type="protein sequence ID" value="MBC2409037.1"/>
    <property type="molecule type" value="Genomic_DNA"/>
</dbReference>
<keyword evidence="9" id="KW-1185">Reference proteome</keyword>
<name>A0A7X1AQZ9_9PSED</name>
<dbReference type="GO" id="GO:0003700">
    <property type="term" value="F:DNA-binding transcription factor activity"/>
    <property type="evidence" value="ECO:0007669"/>
    <property type="project" value="TreeGrafter"/>
</dbReference>
<organism evidence="7 8">
    <name type="scientific">Pseudomonas cremoris</name>
    <dbReference type="NCBI Taxonomy" id="2724178"/>
    <lineage>
        <taxon>Bacteria</taxon>
        <taxon>Pseudomonadati</taxon>
        <taxon>Pseudomonadota</taxon>
        <taxon>Gammaproteobacteria</taxon>
        <taxon>Pseudomonadales</taxon>
        <taxon>Pseudomonadaceae</taxon>
        <taxon>Pseudomonas</taxon>
    </lineage>
</organism>
<evidence type="ECO:0000256" key="2">
    <source>
        <dbReference type="ARBA" id="ARBA00023125"/>
    </source>
</evidence>
<evidence type="ECO:0000256" key="4">
    <source>
        <dbReference type="PROSITE-ProRule" id="PRU00335"/>
    </source>
</evidence>
<dbReference type="Pfam" id="PF00440">
    <property type="entry name" value="TetR_N"/>
    <property type="match status" value="1"/>
</dbReference>
<evidence type="ECO:0000313" key="6">
    <source>
        <dbReference type="EMBL" id="MBC2384653.1"/>
    </source>
</evidence>
<dbReference type="InterPro" id="IPR050109">
    <property type="entry name" value="HTH-type_TetR-like_transc_reg"/>
</dbReference>
<dbReference type="PANTHER" id="PTHR30055:SF234">
    <property type="entry name" value="HTH-TYPE TRANSCRIPTIONAL REGULATOR BETI"/>
    <property type="match status" value="1"/>
</dbReference>
<dbReference type="SUPFAM" id="SSF46689">
    <property type="entry name" value="Homeodomain-like"/>
    <property type="match status" value="1"/>
</dbReference>
<dbReference type="EMBL" id="JAAXCZ010000019">
    <property type="protein sequence ID" value="MBC2384653.1"/>
    <property type="molecule type" value="Genomic_DNA"/>
</dbReference>
<dbReference type="RefSeq" id="WP_185710149.1">
    <property type="nucleotide sequence ID" value="NZ_JAAXCY010000010.1"/>
</dbReference>
<evidence type="ECO:0000256" key="3">
    <source>
        <dbReference type="ARBA" id="ARBA00023163"/>
    </source>
</evidence>
<evidence type="ECO:0000256" key="1">
    <source>
        <dbReference type="ARBA" id="ARBA00023015"/>
    </source>
</evidence>
<protein>
    <submittedName>
        <fullName evidence="7">TetR/AcrR family transcriptional regulator</fullName>
    </submittedName>
</protein>
<dbReference type="InterPro" id="IPR001647">
    <property type="entry name" value="HTH_TetR"/>
</dbReference>
<dbReference type="PRINTS" id="PR00455">
    <property type="entry name" value="HTHTETR"/>
</dbReference>
<accession>A0A7X1AQZ9</accession>
<evidence type="ECO:0000313" key="7">
    <source>
        <dbReference type="EMBL" id="MBC2409037.1"/>
    </source>
</evidence>
<sequence length="200" mass="21785">MARTGRPLAMPAEQRKQEIYAAVEQLLAEHAYEKVTMAEIAARAGMSKKTLYVYFADKNALMEALVASSYAWPQQTVEAVAADPVEALRAKLQGIAEQVLSEQHLRLCRLAIAEGAGPGKIAESFQEMGIRASRASLIAAVERIDPARRHLNLDSLLLVEMIFGASIGHHLMDALLTGCLPDKQPTLDAIDAIIAALFHR</sequence>
<feature type="DNA-binding region" description="H-T-H motif" evidence="4">
    <location>
        <begin position="36"/>
        <end position="55"/>
    </location>
</feature>
<reference evidence="8 9" key="1">
    <citation type="submission" date="2020-04" db="EMBL/GenBank/DDBJ databases">
        <title>Pseudomonas crami sp. nov., a novel proteolytic bacterial species isolated from cream.</title>
        <authorList>
            <person name="Hofmann K."/>
            <person name="Woller A."/>
            <person name="Huptas C."/>
            <person name="Wenning M."/>
            <person name="Scherer S."/>
            <person name="Doll E.V."/>
        </authorList>
    </citation>
    <scope>NUCLEOTIDE SEQUENCE [LARGE SCALE GENOMIC DNA]</scope>
    <source>
        <strain evidence="6 9">WS 5096</strain>
        <strain evidence="7 8">WS 5106</strain>
    </source>
</reference>
<dbReference type="AlphaFoldDB" id="A0A7X1AQZ9"/>
<proteinExistence type="predicted"/>
<gene>
    <name evidence="6" type="ORF">HF209_27285</name>
    <name evidence="7" type="ORF">HF257_23765</name>
</gene>
<dbReference type="Proteomes" id="UP000534677">
    <property type="component" value="Unassembled WGS sequence"/>
</dbReference>
<dbReference type="PROSITE" id="PS50977">
    <property type="entry name" value="HTH_TETR_2"/>
    <property type="match status" value="1"/>
</dbReference>
<feature type="domain" description="HTH tetR-type" evidence="5">
    <location>
        <begin position="13"/>
        <end position="73"/>
    </location>
</feature>
<comment type="caution">
    <text evidence="7">The sequence shown here is derived from an EMBL/GenBank/DDBJ whole genome shotgun (WGS) entry which is preliminary data.</text>
</comment>
<dbReference type="Proteomes" id="UP000520513">
    <property type="component" value="Unassembled WGS sequence"/>
</dbReference>
<keyword evidence="2 4" id="KW-0238">DNA-binding</keyword>